<accession>A0A839TG27</accession>
<organism evidence="1 2">
    <name type="scientific">Psychrobacter luti</name>
    <dbReference type="NCBI Taxonomy" id="198481"/>
    <lineage>
        <taxon>Bacteria</taxon>
        <taxon>Pseudomonadati</taxon>
        <taxon>Pseudomonadota</taxon>
        <taxon>Gammaproteobacteria</taxon>
        <taxon>Moraxellales</taxon>
        <taxon>Moraxellaceae</taxon>
        <taxon>Psychrobacter</taxon>
    </lineage>
</organism>
<protein>
    <submittedName>
        <fullName evidence="1">Uncharacterized protein</fullName>
    </submittedName>
</protein>
<sequence>MKVYLYLEKEEWADAWVNGGEIPITPASAYLADDRDGIMTPDENLIHKGEVPIPSLRQFGFDFRSVQNLNMSGNSIISNINGIEEATHVPDITNGSYYKEDGLILSFCNHLSPDTALKLGKVICVELTNIAKTKKQLDKRLGIRSEMNKCEYTEDHHRNHFLKHKDDSWQDEYRIFWKSQQGRRWVNIPSGTAKIVWTLNS</sequence>
<comment type="caution">
    <text evidence="1">The sequence shown here is derived from an EMBL/GenBank/DDBJ whole genome shotgun (WGS) entry which is preliminary data.</text>
</comment>
<dbReference type="AlphaFoldDB" id="A0A839TG27"/>
<evidence type="ECO:0000313" key="2">
    <source>
        <dbReference type="Proteomes" id="UP000588111"/>
    </source>
</evidence>
<evidence type="ECO:0000313" key="1">
    <source>
        <dbReference type="EMBL" id="MBB3107386.1"/>
    </source>
</evidence>
<keyword evidence="2" id="KW-1185">Reference proteome</keyword>
<dbReference type="Proteomes" id="UP000588111">
    <property type="component" value="Unassembled WGS sequence"/>
</dbReference>
<dbReference type="RefSeq" id="WP_183620889.1">
    <property type="nucleotide sequence ID" value="NZ_CAJHAH010000005.1"/>
</dbReference>
<reference evidence="1 2" key="1">
    <citation type="submission" date="2020-08" db="EMBL/GenBank/DDBJ databases">
        <title>Genomic Encyclopedia of Type Strains, Phase III (KMG-III): the genomes of soil and plant-associated and newly described type strains.</title>
        <authorList>
            <person name="Whitman W."/>
        </authorList>
    </citation>
    <scope>NUCLEOTIDE SEQUENCE [LARGE SCALE GENOMIC DNA]</scope>
    <source>
        <strain evidence="1 2">CECT 5885</strain>
    </source>
</reference>
<proteinExistence type="predicted"/>
<dbReference type="EMBL" id="JACHXL010000004">
    <property type="protein sequence ID" value="MBB3107386.1"/>
    <property type="molecule type" value="Genomic_DNA"/>
</dbReference>
<gene>
    <name evidence="1" type="ORF">FHS24_001911</name>
</gene>
<name>A0A839TG27_9GAMM</name>